<accession>A0A7K3WRC4</accession>
<dbReference type="SUPFAM" id="SSF50249">
    <property type="entry name" value="Nucleic acid-binding proteins"/>
    <property type="match status" value="1"/>
</dbReference>
<dbReference type="Pfam" id="PF10150">
    <property type="entry name" value="RNase_E_G"/>
    <property type="match status" value="1"/>
</dbReference>
<dbReference type="InterPro" id="IPR012340">
    <property type="entry name" value="NA-bd_OB-fold"/>
</dbReference>
<name>A0A7K3WRC4_9FLAO</name>
<protein>
    <submittedName>
        <fullName evidence="7">Rne/Rng family ribonuclease</fullName>
    </submittedName>
</protein>
<comment type="caution">
    <text evidence="7">The sequence shown here is derived from an EMBL/GenBank/DDBJ whole genome shotgun (WGS) entry which is preliminary data.</text>
</comment>
<dbReference type="Proteomes" id="UP000486602">
    <property type="component" value="Unassembled WGS sequence"/>
</dbReference>
<feature type="domain" description="S1 motif" evidence="6">
    <location>
        <begin position="37"/>
        <end position="141"/>
    </location>
</feature>
<dbReference type="SMART" id="SM00316">
    <property type="entry name" value="S1"/>
    <property type="match status" value="1"/>
</dbReference>
<keyword evidence="5" id="KW-0694">RNA-binding</keyword>
<dbReference type="NCBIfam" id="TIGR00757">
    <property type="entry name" value="RNaseEG"/>
    <property type="match status" value="1"/>
</dbReference>
<dbReference type="GO" id="GO:0006364">
    <property type="term" value="P:rRNA processing"/>
    <property type="evidence" value="ECO:0007669"/>
    <property type="project" value="TreeGrafter"/>
</dbReference>
<evidence type="ECO:0000259" key="6">
    <source>
        <dbReference type="SMART" id="SM00316"/>
    </source>
</evidence>
<dbReference type="InterPro" id="IPR019307">
    <property type="entry name" value="RNA-bd_AU-1/RNase_E/G"/>
</dbReference>
<dbReference type="InterPro" id="IPR004659">
    <property type="entry name" value="RNase_E/G"/>
</dbReference>
<dbReference type="InterPro" id="IPR003029">
    <property type="entry name" value="S1_domain"/>
</dbReference>
<dbReference type="Gene3D" id="2.40.50.140">
    <property type="entry name" value="Nucleic acid-binding proteins"/>
    <property type="match status" value="1"/>
</dbReference>
<keyword evidence="3" id="KW-0378">Hydrolase</keyword>
<dbReference type="PANTHER" id="PTHR30001">
    <property type="entry name" value="RIBONUCLEASE"/>
    <property type="match status" value="1"/>
</dbReference>
<reference evidence="7 8" key="1">
    <citation type="submission" date="2020-02" db="EMBL/GenBank/DDBJ databases">
        <title>Out from the shadows clarifying the taxonomy of the family Cryomorphaceae and related taxa by utilizing the GTDB taxonomic framework.</title>
        <authorList>
            <person name="Bowman J.P."/>
        </authorList>
    </citation>
    <scope>NUCLEOTIDE SEQUENCE [LARGE SCALE GENOMIC DNA]</scope>
    <source>
        <strain evidence="7 8">QSSC 1-22</strain>
    </source>
</reference>
<dbReference type="RefSeq" id="WP_163284567.1">
    <property type="nucleotide sequence ID" value="NZ_JAAGVY010000010.1"/>
</dbReference>
<evidence type="ECO:0000256" key="3">
    <source>
        <dbReference type="ARBA" id="ARBA00022801"/>
    </source>
</evidence>
<evidence type="ECO:0000256" key="4">
    <source>
        <dbReference type="ARBA" id="ARBA00022842"/>
    </source>
</evidence>
<keyword evidence="4" id="KW-0460">Magnesium</keyword>
<dbReference type="GO" id="GO:0016787">
    <property type="term" value="F:hydrolase activity"/>
    <property type="evidence" value="ECO:0007669"/>
    <property type="project" value="UniProtKB-KW"/>
</dbReference>
<evidence type="ECO:0000313" key="8">
    <source>
        <dbReference type="Proteomes" id="UP000486602"/>
    </source>
</evidence>
<dbReference type="GO" id="GO:0005737">
    <property type="term" value="C:cytoplasm"/>
    <property type="evidence" value="ECO:0007669"/>
    <property type="project" value="TreeGrafter"/>
</dbReference>
<evidence type="ECO:0000256" key="1">
    <source>
        <dbReference type="ARBA" id="ARBA00001946"/>
    </source>
</evidence>
<comment type="cofactor">
    <cofactor evidence="1">
        <name>Mg(2+)</name>
        <dbReference type="ChEBI" id="CHEBI:18420"/>
    </cofactor>
</comment>
<dbReference type="EMBL" id="JAAGVY010000010">
    <property type="protein sequence ID" value="NEN23392.1"/>
    <property type="molecule type" value="Genomic_DNA"/>
</dbReference>
<sequence length="514" mass="58463">MNLELVINAKANEVDIAYLKDKVLTELHKEKGSQDFAVGDVYLGKVHRVIPSLNAAFVDVGYEKDAFLHYLDLGPQYRSMNKFVKRTLAGKQESADLTKFPTEDDIDKNGKINDVVSGSQHILVQVAKEPISSKGPRLTSEITLAGRYIVLVPFGDKISLSQRIKNVEERTRLRRLLQSIKPKNFGVIVRTVAENKKVAELDADLRDLHNRWKKIHENLKTAKPPKRVLGELNKTSTVLRDLLSASFTSIHVNDNQIAEEIKDYLRKVAPTQENIVKLHNKEDLFETFGVNRQIKSAFGKQVNLKSGAYLIIEHTEAMHVIDVNSGSRKGGERGQEQNALETNLECAEEIARVLRLRDMGGIIAVDFIDMGQRSHQKQLYEKLRECLKDDKAKHNVLPPSRFGVVEITRQRVREVTDISTEEKCPCCEGSGSIQASVLITDQIENNLRYIVEEFKTKRIVLKTHPFIAAYLKAGLISTRRRWSMKYKVNLKVQEDQDSSYLNFKFFNEKGEPID</sequence>
<dbReference type="GO" id="GO:0004540">
    <property type="term" value="F:RNA nuclease activity"/>
    <property type="evidence" value="ECO:0007669"/>
    <property type="project" value="InterPro"/>
</dbReference>
<dbReference type="CDD" id="cd04453">
    <property type="entry name" value="S1_RNase_E"/>
    <property type="match status" value="1"/>
</dbReference>
<keyword evidence="2" id="KW-0479">Metal-binding</keyword>
<dbReference type="GO" id="GO:0003723">
    <property type="term" value="F:RNA binding"/>
    <property type="evidence" value="ECO:0007669"/>
    <property type="project" value="UniProtKB-KW"/>
</dbReference>
<evidence type="ECO:0000256" key="5">
    <source>
        <dbReference type="ARBA" id="ARBA00022884"/>
    </source>
</evidence>
<organism evidence="7 8">
    <name type="scientific">Cryomorpha ignava</name>
    <dbReference type="NCBI Taxonomy" id="101383"/>
    <lineage>
        <taxon>Bacteria</taxon>
        <taxon>Pseudomonadati</taxon>
        <taxon>Bacteroidota</taxon>
        <taxon>Flavobacteriia</taxon>
        <taxon>Flavobacteriales</taxon>
        <taxon>Cryomorphaceae</taxon>
        <taxon>Cryomorpha</taxon>
    </lineage>
</organism>
<gene>
    <name evidence="7" type="ORF">G3O08_07755</name>
</gene>
<evidence type="ECO:0000313" key="7">
    <source>
        <dbReference type="EMBL" id="NEN23392.1"/>
    </source>
</evidence>
<dbReference type="AlphaFoldDB" id="A0A7K3WRC4"/>
<dbReference type="PANTHER" id="PTHR30001:SF0">
    <property type="entry name" value="RIBONUCLEASE G"/>
    <property type="match status" value="1"/>
</dbReference>
<proteinExistence type="predicted"/>
<evidence type="ECO:0000256" key="2">
    <source>
        <dbReference type="ARBA" id="ARBA00022723"/>
    </source>
</evidence>
<dbReference type="GO" id="GO:0046872">
    <property type="term" value="F:metal ion binding"/>
    <property type="evidence" value="ECO:0007669"/>
    <property type="project" value="UniProtKB-KW"/>
</dbReference>
<keyword evidence="8" id="KW-1185">Reference proteome</keyword>